<name>A0A6A6FP83_9PEZI</name>
<proteinExistence type="predicted"/>
<evidence type="ECO:0000256" key="2">
    <source>
        <dbReference type="SAM" id="MobiDB-lite"/>
    </source>
</evidence>
<dbReference type="AlphaFoldDB" id="A0A6A6FP83"/>
<reference evidence="3" key="1">
    <citation type="journal article" date="2020" name="Stud. Mycol.">
        <title>101 Dothideomycetes genomes: a test case for predicting lifestyles and emergence of pathogens.</title>
        <authorList>
            <person name="Haridas S."/>
            <person name="Albert R."/>
            <person name="Binder M."/>
            <person name="Bloem J."/>
            <person name="Labutti K."/>
            <person name="Salamov A."/>
            <person name="Andreopoulos B."/>
            <person name="Baker S."/>
            <person name="Barry K."/>
            <person name="Bills G."/>
            <person name="Bluhm B."/>
            <person name="Cannon C."/>
            <person name="Castanera R."/>
            <person name="Culley D."/>
            <person name="Daum C."/>
            <person name="Ezra D."/>
            <person name="Gonzalez J."/>
            <person name="Henrissat B."/>
            <person name="Kuo A."/>
            <person name="Liang C."/>
            <person name="Lipzen A."/>
            <person name="Lutzoni F."/>
            <person name="Magnuson J."/>
            <person name="Mondo S."/>
            <person name="Nolan M."/>
            <person name="Ohm R."/>
            <person name="Pangilinan J."/>
            <person name="Park H.-J."/>
            <person name="Ramirez L."/>
            <person name="Alfaro M."/>
            <person name="Sun H."/>
            <person name="Tritt A."/>
            <person name="Yoshinaga Y."/>
            <person name="Zwiers L.-H."/>
            <person name="Turgeon B."/>
            <person name="Goodwin S."/>
            <person name="Spatafora J."/>
            <person name="Crous P."/>
            <person name="Grigoriev I."/>
        </authorList>
    </citation>
    <scope>NUCLEOTIDE SEQUENCE</scope>
    <source>
        <strain evidence="3">SCOH1-5</strain>
    </source>
</reference>
<keyword evidence="1" id="KW-0175">Coiled coil</keyword>
<protein>
    <submittedName>
        <fullName evidence="3">Uncharacterized protein</fullName>
    </submittedName>
</protein>
<keyword evidence="4" id="KW-1185">Reference proteome</keyword>
<gene>
    <name evidence="3" type="ORF">CERZMDRAFT_94635</name>
</gene>
<organism evidence="3 4">
    <name type="scientific">Cercospora zeae-maydis SCOH1-5</name>
    <dbReference type="NCBI Taxonomy" id="717836"/>
    <lineage>
        <taxon>Eukaryota</taxon>
        <taxon>Fungi</taxon>
        <taxon>Dikarya</taxon>
        <taxon>Ascomycota</taxon>
        <taxon>Pezizomycotina</taxon>
        <taxon>Dothideomycetes</taxon>
        <taxon>Dothideomycetidae</taxon>
        <taxon>Mycosphaerellales</taxon>
        <taxon>Mycosphaerellaceae</taxon>
        <taxon>Cercospora</taxon>
    </lineage>
</organism>
<evidence type="ECO:0000256" key="1">
    <source>
        <dbReference type="SAM" id="Coils"/>
    </source>
</evidence>
<feature type="coiled-coil region" evidence="1">
    <location>
        <begin position="494"/>
        <end position="528"/>
    </location>
</feature>
<evidence type="ECO:0000313" key="4">
    <source>
        <dbReference type="Proteomes" id="UP000799539"/>
    </source>
</evidence>
<sequence>MDFSEFVVTTVQPDAKATMRGLQGQKPQKKKRLEQPHPEAGTDDPGTGFGALARDGQVPPTKKYPPHQDGAAETPFNDGVDAWAEVQAMSADDTAAVDDMPPPMGAIASVESNESMNDSRSIDPSTAPRAYMRIMGKQREIWKPGDEDGDEYTEWFGRKVEELQKEQRWRIFQSDIGKISWKNGNIPPKFVYLDDLAAHQVQESDIPRAKICKFWPHDFGQPCNIRRHRKHIGRPAVKDEHAEGDARFHVTQLGGKGRDPYHFSGDSQYTPVRYRIPVKVAKLPEPEPEVVRPKRKFDDILDAEPNRRAHGHNQYTPKDMLVKFGAPSMAKPVEKFHNLPPLPKPNHKTKGTENPIFVEKRLIGDIAQNAREAVRKDAQKAQERALREANIETLRAALREREAMQQLGSGNSGTASDSPGAKRVFATRTMLTNSATSASAPQVQETPIDVPRELSYIERRDVENRMAAQEVRNIRNEDDVQAMAQALAIAKVKVGQQEKEISLLKQNLQAAEQEAGEWEQIAADREREVAALRADYEANAGDILELKRKNTMLGLNVDRREAELRRLVQQRNNGQ</sequence>
<accession>A0A6A6FP83</accession>
<dbReference type="Proteomes" id="UP000799539">
    <property type="component" value="Unassembled WGS sequence"/>
</dbReference>
<dbReference type="EMBL" id="ML992666">
    <property type="protein sequence ID" value="KAF2215221.1"/>
    <property type="molecule type" value="Genomic_DNA"/>
</dbReference>
<feature type="region of interest" description="Disordered" evidence="2">
    <location>
        <begin position="1"/>
        <end position="76"/>
    </location>
</feature>
<evidence type="ECO:0000313" key="3">
    <source>
        <dbReference type="EMBL" id="KAF2215221.1"/>
    </source>
</evidence>
<dbReference type="OrthoDB" id="3650389at2759"/>